<keyword evidence="6 10" id="KW-0407">Ion channel</keyword>
<feature type="transmembrane region" description="Helical" evidence="10">
    <location>
        <begin position="98"/>
        <end position="120"/>
    </location>
</feature>
<dbReference type="GO" id="GO:0005886">
    <property type="term" value="C:plasma membrane"/>
    <property type="evidence" value="ECO:0007669"/>
    <property type="project" value="UniProtKB-SubCell"/>
</dbReference>
<feature type="binding site" evidence="10">
    <location>
        <position position="77"/>
    </location>
    <ligand>
        <name>Na(+)</name>
        <dbReference type="ChEBI" id="CHEBI:29101"/>
        <note>structural</note>
    </ligand>
</feature>
<dbReference type="GO" id="GO:0140114">
    <property type="term" value="P:cellular detoxification of fluoride"/>
    <property type="evidence" value="ECO:0007669"/>
    <property type="project" value="UniProtKB-UniRule"/>
</dbReference>
<dbReference type="PANTHER" id="PTHR28259">
    <property type="entry name" value="FLUORIDE EXPORT PROTEIN 1-RELATED"/>
    <property type="match status" value="1"/>
</dbReference>
<evidence type="ECO:0000256" key="8">
    <source>
        <dbReference type="ARBA" id="ARBA00035585"/>
    </source>
</evidence>
<comment type="catalytic activity">
    <reaction evidence="8">
        <text>fluoride(in) = fluoride(out)</text>
        <dbReference type="Rhea" id="RHEA:76159"/>
        <dbReference type="ChEBI" id="CHEBI:17051"/>
    </reaction>
    <physiologicalReaction direction="left-to-right" evidence="8">
        <dbReference type="Rhea" id="RHEA:76160"/>
    </physiologicalReaction>
</comment>
<keyword evidence="10" id="KW-0406">Ion transport</keyword>
<evidence type="ECO:0000313" key="12">
    <source>
        <dbReference type="Proteomes" id="UP000316181"/>
    </source>
</evidence>
<accession>A0A542SND4</accession>
<keyword evidence="10" id="KW-0915">Sodium</keyword>
<dbReference type="GO" id="GO:0046872">
    <property type="term" value="F:metal ion binding"/>
    <property type="evidence" value="ECO:0007669"/>
    <property type="project" value="UniProtKB-KW"/>
</dbReference>
<dbReference type="AlphaFoldDB" id="A0A542SND4"/>
<name>A0A542SND4_9MICO</name>
<evidence type="ECO:0000256" key="4">
    <source>
        <dbReference type="ARBA" id="ARBA00022989"/>
    </source>
</evidence>
<sequence length="121" mass="12526">MNALALVLLIGLCGGIGSALRYLTDISFPKAWRERYPWGTTTVNLVGSFCMGLLVGAPSFLGPWHAVVAAGLLGGFTTFSSAMADSISLIRTGRITRAVVNTFVQLIAAVALAGLGIALVS</sequence>
<evidence type="ECO:0000256" key="1">
    <source>
        <dbReference type="ARBA" id="ARBA00004651"/>
    </source>
</evidence>
<evidence type="ECO:0000313" key="11">
    <source>
        <dbReference type="EMBL" id="TQK76144.1"/>
    </source>
</evidence>
<keyword evidence="5 10" id="KW-0472">Membrane</keyword>
<keyword evidence="3 10" id="KW-0812">Transmembrane</keyword>
<feature type="binding site" evidence="10">
    <location>
        <position position="74"/>
    </location>
    <ligand>
        <name>Na(+)</name>
        <dbReference type="ChEBI" id="CHEBI:29101"/>
        <note>structural</note>
    </ligand>
</feature>
<comment type="caution">
    <text evidence="11">The sequence shown here is derived from an EMBL/GenBank/DDBJ whole genome shotgun (WGS) entry which is preliminary data.</text>
</comment>
<dbReference type="RefSeq" id="WP_142111465.1">
    <property type="nucleotide sequence ID" value="NZ_BAAATB010000002.1"/>
</dbReference>
<gene>
    <name evidence="10" type="primary">fluC</name>
    <name evidence="10" type="synonym">crcB</name>
    <name evidence="11" type="ORF">FB389_0802</name>
</gene>
<evidence type="ECO:0000256" key="3">
    <source>
        <dbReference type="ARBA" id="ARBA00022692"/>
    </source>
</evidence>
<keyword evidence="10" id="KW-0813">Transport</keyword>
<dbReference type="Pfam" id="PF02537">
    <property type="entry name" value="CRCB"/>
    <property type="match status" value="1"/>
</dbReference>
<reference evidence="11 12" key="1">
    <citation type="submission" date="2019-06" db="EMBL/GenBank/DDBJ databases">
        <title>Sequencing the genomes of 1000 actinobacteria strains.</title>
        <authorList>
            <person name="Klenk H.-P."/>
        </authorList>
    </citation>
    <scope>NUCLEOTIDE SEQUENCE [LARGE SCALE GENOMIC DNA]</scope>
    <source>
        <strain evidence="11 12">DSM 10596</strain>
    </source>
</reference>
<comment type="caution">
    <text evidence="10">Lacks conserved residue(s) required for the propagation of feature annotation.</text>
</comment>
<evidence type="ECO:0000256" key="10">
    <source>
        <dbReference type="HAMAP-Rule" id="MF_00454"/>
    </source>
</evidence>
<evidence type="ECO:0000256" key="9">
    <source>
        <dbReference type="ARBA" id="ARBA00049940"/>
    </source>
</evidence>
<keyword evidence="4 10" id="KW-1133">Transmembrane helix</keyword>
<keyword evidence="2 10" id="KW-1003">Cell membrane</keyword>
<keyword evidence="12" id="KW-1185">Reference proteome</keyword>
<protein>
    <recommendedName>
        <fullName evidence="10">Fluoride-specific ion channel FluC</fullName>
    </recommendedName>
</protein>
<feature type="transmembrane region" description="Helical" evidence="10">
    <location>
        <begin position="45"/>
        <end position="77"/>
    </location>
</feature>
<keyword evidence="10" id="KW-0479">Metal-binding</keyword>
<evidence type="ECO:0000256" key="2">
    <source>
        <dbReference type="ARBA" id="ARBA00022475"/>
    </source>
</evidence>
<dbReference type="OrthoDB" id="5148600at2"/>
<evidence type="ECO:0000256" key="7">
    <source>
        <dbReference type="ARBA" id="ARBA00035120"/>
    </source>
</evidence>
<dbReference type="GO" id="GO:0062054">
    <property type="term" value="F:fluoride channel activity"/>
    <property type="evidence" value="ECO:0007669"/>
    <property type="project" value="UniProtKB-UniRule"/>
</dbReference>
<proteinExistence type="inferred from homology"/>
<comment type="function">
    <text evidence="9 10">Fluoride-specific ion channel. Important for reducing fluoride concentration in the cell, thus reducing its toxicity.</text>
</comment>
<comment type="activity regulation">
    <text evidence="10">Na(+) is not transported, but it plays an essential structural role and its presence is essential for fluoride channel function.</text>
</comment>
<dbReference type="InterPro" id="IPR003691">
    <property type="entry name" value="FluC"/>
</dbReference>
<evidence type="ECO:0000256" key="5">
    <source>
        <dbReference type="ARBA" id="ARBA00023136"/>
    </source>
</evidence>
<dbReference type="PANTHER" id="PTHR28259:SF1">
    <property type="entry name" value="FLUORIDE EXPORT PROTEIN 1-RELATED"/>
    <property type="match status" value="1"/>
</dbReference>
<dbReference type="EMBL" id="VFNV01000001">
    <property type="protein sequence ID" value="TQK76144.1"/>
    <property type="molecule type" value="Genomic_DNA"/>
</dbReference>
<organism evidence="11 12">
    <name type="scientific">Rarobacter incanus</name>
    <dbReference type="NCBI Taxonomy" id="153494"/>
    <lineage>
        <taxon>Bacteria</taxon>
        <taxon>Bacillati</taxon>
        <taxon>Actinomycetota</taxon>
        <taxon>Actinomycetes</taxon>
        <taxon>Micrococcales</taxon>
        <taxon>Rarobacteraceae</taxon>
        <taxon>Rarobacter</taxon>
    </lineage>
</organism>
<comment type="similarity">
    <text evidence="7 10">Belongs to the fluoride channel Fluc/FEX (TC 1.A.43) family.</text>
</comment>
<comment type="subcellular location">
    <subcellularLocation>
        <location evidence="1 10">Cell membrane</location>
        <topology evidence="1 10">Multi-pass membrane protein</topology>
    </subcellularLocation>
</comment>
<evidence type="ECO:0000256" key="6">
    <source>
        <dbReference type="ARBA" id="ARBA00023303"/>
    </source>
</evidence>
<dbReference type="Proteomes" id="UP000316181">
    <property type="component" value="Unassembled WGS sequence"/>
</dbReference>
<dbReference type="HAMAP" id="MF_00454">
    <property type="entry name" value="FluC"/>
    <property type="match status" value="1"/>
</dbReference>